<comment type="caution">
    <text evidence="1">The sequence shown here is derived from an EMBL/GenBank/DDBJ whole genome shotgun (WGS) entry which is preliminary data.</text>
</comment>
<dbReference type="AlphaFoldDB" id="A0A7Z0UZC6"/>
<gene>
    <name evidence="1" type="ORF">AO382_0703</name>
</gene>
<dbReference type="EMBL" id="LXHE01000005">
    <property type="protein sequence ID" value="OAV01428.1"/>
    <property type="molecule type" value="Genomic_DNA"/>
</dbReference>
<reference evidence="1 2" key="1">
    <citation type="journal article" date="2016" name="Genome Biol. Evol.">
        <title>Comparative Genomic Analyses of the Moraxella catarrhalis Serosensitive and Seroresistant Lineages Demonstrate Their Independent Evolution.</title>
        <authorList>
            <person name="Earl J.P."/>
            <person name="de Vries S.P."/>
            <person name="Ahmed A."/>
            <person name="Powell E."/>
            <person name="Schultz M.P."/>
            <person name="Hermans P.W."/>
            <person name="Hill D.J."/>
            <person name="Zhou Z."/>
            <person name="Constantinidou C.I."/>
            <person name="Hu F.Z."/>
            <person name="Bootsma H.J."/>
            <person name="Ehrlich G.D."/>
        </authorList>
    </citation>
    <scope>NUCLEOTIDE SEQUENCE [LARGE SCALE GENOMIC DNA]</scope>
    <source>
        <strain evidence="1 2">Z7574</strain>
    </source>
</reference>
<sequence length="57" mass="6943">MEHDLAICLDKDDKFVKDLQESKWIKMWEFTKNATYAKAKKIFYHENFKCLKDLVDE</sequence>
<dbReference type="Proteomes" id="UP000078446">
    <property type="component" value="Unassembled WGS sequence"/>
</dbReference>
<organism evidence="1 2">
    <name type="scientific">Moraxella catarrhalis</name>
    <name type="common">Branhamella catarrhalis</name>
    <dbReference type="NCBI Taxonomy" id="480"/>
    <lineage>
        <taxon>Bacteria</taxon>
        <taxon>Pseudomonadati</taxon>
        <taxon>Pseudomonadota</taxon>
        <taxon>Gammaproteobacteria</taxon>
        <taxon>Moraxellales</taxon>
        <taxon>Moraxellaceae</taxon>
        <taxon>Moraxella</taxon>
    </lineage>
</organism>
<evidence type="ECO:0000313" key="2">
    <source>
        <dbReference type="Proteomes" id="UP000078446"/>
    </source>
</evidence>
<accession>A0A7Z0UZC6</accession>
<evidence type="ECO:0000313" key="1">
    <source>
        <dbReference type="EMBL" id="OAV01428.1"/>
    </source>
</evidence>
<proteinExistence type="predicted"/>
<protein>
    <submittedName>
        <fullName evidence="1">Uncharacterized protein</fullName>
    </submittedName>
</protein>
<name>A0A7Z0UZC6_MORCA</name>